<dbReference type="InterPro" id="IPR007055">
    <property type="entry name" value="BON_dom"/>
</dbReference>
<organism evidence="4 5">
    <name type="scientific">Oxalobacter vibrioformis</name>
    <dbReference type="NCBI Taxonomy" id="933080"/>
    <lineage>
        <taxon>Bacteria</taxon>
        <taxon>Pseudomonadati</taxon>
        <taxon>Pseudomonadota</taxon>
        <taxon>Betaproteobacteria</taxon>
        <taxon>Burkholderiales</taxon>
        <taxon>Oxalobacteraceae</taxon>
        <taxon>Oxalobacter</taxon>
    </lineage>
</organism>
<sequence length="229" mass="24542">MSKESTAVTRWKRLLGICLLCSTAALVLQACMPTVIVGGGVAGTMAASDRRTFGTQTEDRTIGFKGESVADSIVGSQGHVSVTSFNRMVLITGEVPNEGMKTRVASEVKQIPNVRNIINELEIAAPSSLSSRSSDSLITAKVAASFLNTDGLYANSLKTVTERGNVYLMGRVTEREGNLAAEVARGVPGVQRVIKVFEHISEEELDQMKAQDVSAAEATRSDQDGEEYR</sequence>
<proteinExistence type="predicted"/>
<reference evidence="4" key="1">
    <citation type="journal article" date="2022" name="Front. Microbiol.">
        <title>New perspectives on an old grouping: The genomic and phenotypic variability of Oxalobacter formigenes and the implications for calcium oxalate stone prevention.</title>
        <authorList>
            <person name="Chmiel J.A."/>
            <person name="Carr C."/>
            <person name="Stuivenberg G.A."/>
            <person name="Venema R."/>
            <person name="Chanyi R.M."/>
            <person name="Al K.F."/>
            <person name="Giguere D."/>
            <person name="Say H."/>
            <person name="Akouris P.P."/>
            <person name="Dominguez Romero S.A."/>
            <person name="Kwong A."/>
            <person name="Tai V."/>
            <person name="Koval S.F."/>
            <person name="Razvi H."/>
            <person name="Bjazevic J."/>
            <person name="Burton J.P."/>
        </authorList>
    </citation>
    <scope>NUCLEOTIDE SEQUENCE</scope>
    <source>
        <strain evidence="4">WoOx3</strain>
    </source>
</reference>
<feature type="domain" description="BON" evidence="3">
    <location>
        <begin position="134"/>
        <end position="204"/>
    </location>
</feature>
<evidence type="ECO:0000259" key="3">
    <source>
        <dbReference type="PROSITE" id="PS50914"/>
    </source>
</evidence>
<name>A0A9E9LVL3_9BURK</name>
<dbReference type="RefSeq" id="WP_269308079.1">
    <property type="nucleotide sequence ID" value="NZ_CP098242.1"/>
</dbReference>
<dbReference type="PROSITE" id="PS51257">
    <property type="entry name" value="PROKAR_LIPOPROTEIN"/>
    <property type="match status" value="1"/>
</dbReference>
<dbReference type="Proteomes" id="UP001156215">
    <property type="component" value="Chromosome"/>
</dbReference>
<evidence type="ECO:0000256" key="1">
    <source>
        <dbReference type="ARBA" id="ARBA00022729"/>
    </source>
</evidence>
<feature type="domain" description="BON" evidence="3">
    <location>
        <begin position="56"/>
        <end position="125"/>
    </location>
</feature>
<feature type="compositionally biased region" description="Basic and acidic residues" evidence="2">
    <location>
        <begin position="219"/>
        <end position="229"/>
    </location>
</feature>
<protein>
    <submittedName>
        <fullName evidence="4">BON domain-containing protein</fullName>
    </submittedName>
</protein>
<evidence type="ECO:0000256" key="2">
    <source>
        <dbReference type="SAM" id="MobiDB-lite"/>
    </source>
</evidence>
<evidence type="ECO:0000313" key="4">
    <source>
        <dbReference type="EMBL" id="WAW09086.1"/>
    </source>
</evidence>
<dbReference type="InterPro" id="IPR051686">
    <property type="entry name" value="Lipoprotein_DolP"/>
</dbReference>
<gene>
    <name evidence="4" type="ORF">NB640_07270</name>
</gene>
<keyword evidence="1" id="KW-0732">Signal</keyword>
<dbReference type="InterPro" id="IPR014004">
    <property type="entry name" value="Transpt-assoc_nodulatn_dom_bac"/>
</dbReference>
<dbReference type="SMART" id="SM00749">
    <property type="entry name" value="BON"/>
    <property type="match status" value="2"/>
</dbReference>
<keyword evidence="5" id="KW-1185">Reference proteome</keyword>
<feature type="region of interest" description="Disordered" evidence="2">
    <location>
        <begin position="207"/>
        <end position="229"/>
    </location>
</feature>
<evidence type="ECO:0000313" key="5">
    <source>
        <dbReference type="Proteomes" id="UP001156215"/>
    </source>
</evidence>
<dbReference type="PROSITE" id="PS50914">
    <property type="entry name" value="BON"/>
    <property type="match status" value="2"/>
</dbReference>
<dbReference type="KEGG" id="ovb:NB640_07270"/>
<dbReference type="PANTHER" id="PTHR34606">
    <property type="entry name" value="BON DOMAIN-CONTAINING PROTEIN"/>
    <property type="match status" value="1"/>
</dbReference>
<dbReference type="Pfam" id="PF04972">
    <property type="entry name" value="BON"/>
    <property type="match status" value="2"/>
</dbReference>
<dbReference type="Gene3D" id="3.40.1520.20">
    <property type="match status" value="1"/>
</dbReference>
<accession>A0A9E9LVL3</accession>
<dbReference type="EMBL" id="CP098242">
    <property type="protein sequence ID" value="WAW09086.1"/>
    <property type="molecule type" value="Genomic_DNA"/>
</dbReference>
<dbReference type="PANTHER" id="PTHR34606:SF4">
    <property type="entry name" value="OUTER MEMBRANE LIPOPROTEIN DOLP"/>
    <property type="match status" value="1"/>
</dbReference>
<dbReference type="AlphaFoldDB" id="A0A9E9LVL3"/>